<keyword evidence="2" id="KW-0645">Protease</keyword>
<name>A0A8T9BVI5_9HELO</name>
<dbReference type="GO" id="GO:0006915">
    <property type="term" value="P:apoptotic process"/>
    <property type="evidence" value="ECO:0007669"/>
    <property type="project" value="UniProtKB-KW"/>
</dbReference>
<feature type="compositionally biased region" description="Polar residues" evidence="4">
    <location>
        <begin position="466"/>
        <end position="475"/>
    </location>
</feature>
<sequence>TYGGPSPRERHRRVCQRSGDCENIISSTEITLNEIKSANRALPNSGRLRYKSTKAVLLRWEEDHLNVRPELEALSDVFQDYGFDTETWLIPTASPDRKILRKALDFIDDYESEDTLLIVYYGGHATINQAQQATWSCTRDLNYSSFEWNGCQRLFEKSTSDVLLLLDCCCAAAAATASTPARTDSITEIIAACGWESWAPEPGYLSFTNALIAVLQDRKIPFSAAMLHSEVLAFLKQPRPRRHATRFSKTPVYVLSSSDPKTCSIEIARRSNDAAAPPDAATSPPSPIAQDMNDQIVTSLPTTPSESTVIEPRSFISTTPDNNFVLPHVIMSIALEADQDLDVRAFAQWLRQFPALAKYAKIQGVYRGYSTLILAALPVVIWNLLPENPAYNFVGYARSDNLMHSRTIQKPIKQKSSQGSVASAVRGESGHISPRGSASGANSKEQGDKNKFKSKDDSSFHGRRFTNGNDKFTQE</sequence>
<evidence type="ECO:0000256" key="4">
    <source>
        <dbReference type="SAM" id="MobiDB-lite"/>
    </source>
</evidence>
<evidence type="ECO:0000256" key="2">
    <source>
        <dbReference type="ARBA" id="ARBA00022807"/>
    </source>
</evidence>
<feature type="non-terminal residue" evidence="6">
    <location>
        <position position="475"/>
    </location>
</feature>
<evidence type="ECO:0000313" key="7">
    <source>
        <dbReference type="Proteomes" id="UP000469558"/>
    </source>
</evidence>
<dbReference type="InterPro" id="IPR029030">
    <property type="entry name" value="Caspase-like_dom_sf"/>
</dbReference>
<keyword evidence="7" id="KW-1185">Reference proteome</keyword>
<organism evidence="6 7">
    <name type="scientific">Lachnellula suecica</name>
    <dbReference type="NCBI Taxonomy" id="602035"/>
    <lineage>
        <taxon>Eukaryota</taxon>
        <taxon>Fungi</taxon>
        <taxon>Dikarya</taxon>
        <taxon>Ascomycota</taxon>
        <taxon>Pezizomycotina</taxon>
        <taxon>Leotiomycetes</taxon>
        <taxon>Helotiales</taxon>
        <taxon>Lachnaceae</taxon>
        <taxon>Lachnellula</taxon>
    </lineage>
</organism>
<comment type="caution">
    <text evidence="6">The sequence shown here is derived from an EMBL/GenBank/DDBJ whole genome shotgun (WGS) entry which is preliminary data.</text>
</comment>
<feature type="compositionally biased region" description="Basic and acidic residues" evidence="4">
    <location>
        <begin position="445"/>
        <end position="460"/>
    </location>
</feature>
<dbReference type="GO" id="GO:0006508">
    <property type="term" value="P:proteolysis"/>
    <property type="evidence" value="ECO:0007669"/>
    <property type="project" value="InterPro"/>
</dbReference>
<dbReference type="InterPro" id="IPR011600">
    <property type="entry name" value="Pept_C14_caspase"/>
</dbReference>
<feature type="region of interest" description="Disordered" evidence="4">
    <location>
        <begin position="270"/>
        <end position="291"/>
    </location>
</feature>
<feature type="domain" description="Peptidase C14 caspase" evidence="5">
    <location>
        <begin position="71"/>
        <end position="236"/>
    </location>
</feature>
<dbReference type="Proteomes" id="UP000469558">
    <property type="component" value="Unassembled WGS sequence"/>
</dbReference>
<keyword evidence="2" id="KW-0378">Hydrolase</keyword>
<evidence type="ECO:0000313" key="6">
    <source>
        <dbReference type="EMBL" id="TVY59583.1"/>
    </source>
</evidence>
<feature type="compositionally biased region" description="Low complexity" evidence="4">
    <location>
        <begin position="273"/>
        <end position="283"/>
    </location>
</feature>
<keyword evidence="3" id="KW-0865">Zymogen</keyword>
<dbReference type="SUPFAM" id="SSF52129">
    <property type="entry name" value="Caspase-like"/>
    <property type="match status" value="1"/>
</dbReference>
<proteinExistence type="predicted"/>
<evidence type="ECO:0000256" key="3">
    <source>
        <dbReference type="ARBA" id="ARBA00023145"/>
    </source>
</evidence>
<dbReference type="GO" id="GO:0004197">
    <property type="term" value="F:cysteine-type endopeptidase activity"/>
    <property type="evidence" value="ECO:0007669"/>
    <property type="project" value="InterPro"/>
</dbReference>
<dbReference type="AlphaFoldDB" id="A0A8T9BVI5"/>
<gene>
    <name evidence="6" type="ORF">LSUE1_G009303</name>
</gene>
<accession>A0A8T9BVI5</accession>
<keyword evidence="1" id="KW-0053">Apoptosis</keyword>
<reference evidence="6 7" key="1">
    <citation type="submission" date="2018-05" db="EMBL/GenBank/DDBJ databases">
        <title>Genome sequencing and assembly of the regulated plant pathogen Lachnellula willkommii and related sister species for the development of diagnostic species identification markers.</title>
        <authorList>
            <person name="Giroux E."/>
            <person name="Bilodeau G."/>
        </authorList>
    </citation>
    <scope>NUCLEOTIDE SEQUENCE [LARGE SCALE GENOMIC DNA]</scope>
    <source>
        <strain evidence="6 7">CBS 268.59</strain>
    </source>
</reference>
<dbReference type="Pfam" id="PF00656">
    <property type="entry name" value="Peptidase_C14"/>
    <property type="match status" value="1"/>
</dbReference>
<keyword evidence="2" id="KW-0788">Thiol protease</keyword>
<protein>
    <recommendedName>
        <fullName evidence="5">Peptidase C14 caspase domain-containing protein</fullName>
    </recommendedName>
</protein>
<dbReference type="OrthoDB" id="4760831at2759"/>
<dbReference type="EMBL" id="QGMK01002307">
    <property type="protein sequence ID" value="TVY59583.1"/>
    <property type="molecule type" value="Genomic_DNA"/>
</dbReference>
<evidence type="ECO:0000256" key="1">
    <source>
        <dbReference type="ARBA" id="ARBA00022703"/>
    </source>
</evidence>
<evidence type="ECO:0000259" key="5">
    <source>
        <dbReference type="Pfam" id="PF00656"/>
    </source>
</evidence>
<feature type="compositionally biased region" description="Polar residues" evidence="4">
    <location>
        <begin position="410"/>
        <end position="421"/>
    </location>
</feature>
<feature type="region of interest" description="Disordered" evidence="4">
    <location>
        <begin position="410"/>
        <end position="475"/>
    </location>
</feature>